<keyword evidence="3" id="KW-0812">Transmembrane</keyword>
<keyword evidence="3" id="KW-0472">Membrane</keyword>
<dbReference type="EMBL" id="GBRH01214194">
    <property type="protein sequence ID" value="JAD83701.1"/>
    <property type="molecule type" value="Transcribed_RNA"/>
</dbReference>
<reference evidence="4" key="1">
    <citation type="submission" date="2014-09" db="EMBL/GenBank/DDBJ databases">
        <authorList>
            <person name="Magalhaes I.L.F."/>
            <person name="Oliveira U."/>
            <person name="Santos F.R."/>
            <person name="Vidigal T.H.D.A."/>
            <person name="Brescovit A.D."/>
            <person name="Santos A.J."/>
        </authorList>
    </citation>
    <scope>NUCLEOTIDE SEQUENCE</scope>
    <source>
        <tissue evidence="4">Shoot tissue taken approximately 20 cm above the soil surface</tissue>
    </source>
</reference>
<dbReference type="Gene3D" id="1.20.1110.10">
    <property type="entry name" value="Calcium-transporting ATPase, transmembrane domain"/>
    <property type="match status" value="1"/>
</dbReference>
<dbReference type="GO" id="GO:0005886">
    <property type="term" value="C:plasma membrane"/>
    <property type="evidence" value="ECO:0007669"/>
    <property type="project" value="TreeGrafter"/>
</dbReference>
<evidence type="ECO:0000256" key="2">
    <source>
        <dbReference type="ARBA" id="ARBA00022842"/>
    </source>
</evidence>
<dbReference type="GO" id="GO:0012505">
    <property type="term" value="C:endomembrane system"/>
    <property type="evidence" value="ECO:0007669"/>
    <property type="project" value="UniProtKB-SubCell"/>
</dbReference>
<comment type="subcellular location">
    <subcellularLocation>
        <location evidence="1">Endomembrane system</location>
        <topology evidence="1">Multi-pass membrane protein</topology>
    </subcellularLocation>
</comment>
<organism evidence="4">
    <name type="scientific">Arundo donax</name>
    <name type="common">Giant reed</name>
    <name type="synonym">Donax arundinaceus</name>
    <dbReference type="NCBI Taxonomy" id="35708"/>
    <lineage>
        <taxon>Eukaryota</taxon>
        <taxon>Viridiplantae</taxon>
        <taxon>Streptophyta</taxon>
        <taxon>Embryophyta</taxon>
        <taxon>Tracheophyta</taxon>
        <taxon>Spermatophyta</taxon>
        <taxon>Magnoliopsida</taxon>
        <taxon>Liliopsida</taxon>
        <taxon>Poales</taxon>
        <taxon>Poaceae</taxon>
        <taxon>PACMAD clade</taxon>
        <taxon>Arundinoideae</taxon>
        <taxon>Arundineae</taxon>
        <taxon>Arundo</taxon>
    </lineage>
</organism>
<keyword evidence="2" id="KW-0460">Magnesium</keyword>
<dbReference type="PANTHER" id="PTHR24093">
    <property type="entry name" value="CATION TRANSPORTING ATPASE"/>
    <property type="match status" value="1"/>
</dbReference>
<sequence>MGVVGITVILQVIIIEFLGKFTSTVRLNWKLWLVSVAIAFVSWPLAFVGKFILVPKTPLKDLIVRCWSKRRNQGGEGARSPV</sequence>
<evidence type="ECO:0008006" key="5">
    <source>
        <dbReference type="Google" id="ProtNLM"/>
    </source>
</evidence>
<keyword evidence="3" id="KW-1133">Transmembrane helix</keyword>
<evidence type="ECO:0000256" key="1">
    <source>
        <dbReference type="ARBA" id="ARBA00004127"/>
    </source>
</evidence>
<dbReference type="InterPro" id="IPR023298">
    <property type="entry name" value="ATPase_P-typ_TM_dom_sf"/>
</dbReference>
<dbReference type="PANTHER" id="PTHR24093:SF369">
    <property type="entry name" value="CALCIUM-TRANSPORTING ATPASE"/>
    <property type="match status" value="1"/>
</dbReference>
<name>A0A0A9D7B5_ARUDO</name>
<evidence type="ECO:0000256" key="3">
    <source>
        <dbReference type="SAM" id="Phobius"/>
    </source>
</evidence>
<dbReference type="AlphaFoldDB" id="A0A0A9D7B5"/>
<protein>
    <recommendedName>
        <fullName evidence="5">Cation-transporting P-type ATPase C-terminal domain-containing protein</fullName>
    </recommendedName>
</protein>
<accession>A0A0A9D7B5</accession>
<dbReference type="SUPFAM" id="SSF81665">
    <property type="entry name" value="Calcium ATPase, transmembrane domain M"/>
    <property type="match status" value="1"/>
</dbReference>
<reference evidence="4" key="2">
    <citation type="journal article" date="2015" name="Data Brief">
        <title>Shoot transcriptome of the giant reed, Arundo donax.</title>
        <authorList>
            <person name="Barrero R.A."/>
            <person name="Guerrero F.D."/>
            <person name="Moolhuijzen P."/>
            <person name="Goolsby J.A."/>
            <person name="Tidwell J."/>
            <person name="Bellgard S.E."/>
            <person name="Bellgard M.I."/>
        </authorList>
    </citation>
    <scope>NUCLEOTIDE SEQUENCE</scope>
    <source>
        <tissue evidence="4">Shoot tissue taken approximately 20 cm above the soil surface</tissue>
    </source>
</reference>
<dbReference type="GO" id="GO:0005388">
    <property type="term" value="F:P-type calcium transporter activity"/>
    <property type="evidence" value="ECO:0007669"/>
    <property type="project" value="TreeGrafter"/>
</dbReference>
<proteinExistence type="predicted"/>
<evidence type="ECO:0000313" key="4">
    <source>
        <dbReference type="EMBL" id="JAD83701.1"/>
    </source>
</evidence>
<feature type="transmembrane region" description="Helical" evidence="3">
    <location>
        <begin position="31"/>
        <end position="53"/>
    </location>
</feature>